<dbReference type="PROSITE" id="PS51257">
    <property type="entry name" value="PROKAR_LIPOPROTEIN"/>
    <property type="match status" value="1"/>
</dbReference>
<evidence type="ECO:0000313" key="5">
    <source>
        <dbReference type="Proteomes" id="UP000627446"/>
    </source>
</evidence>
<comment type="caution">
    <text evidence="4">The sequence shown here is derived from an EMBL/GenBank/DDBJ whole genome shotgun (WGS) entry which is preliminary data.</text>
</comment>
<keyword evidence="5" id="KW-1185">Reference proteome</keyword>
<evidence type="ECO:0000256" key="1">
    <source>
        <dbReference type="SAM" id="Coils"/>
    </source>
</evidence>
<keyword evidence="1" id="KW-0175">Coiled coil</keyword>
<sequence>MLRLCSFFTALILSLSLSLSACKKHSEPVKTEGGESTSANVEGKKAASPEEPLFKIAEQSRKTLDDAKKLEEEMKKAAEAQKKALDAQEKAIEEAK</sequence>
<name>A0A923HNF4_9BURK</name>
<protein>
    <recommendedName>
        <fullName evidence="6">Lipoprotein</fullName>
    </recommendedName>
</protein>
<accession>A0A923HNF4</accession>
<dbReference type="AlphaFoldDB" id="A0A923HNF4"/>
<reference evidence="4" key="1">
    <citation type="submission" date="2020-08" db="EMBL/GenBank/DDBJ databases">
        <title>Novel species isolated from subtropical streams in China.</title>
        <authorList>
            <person name="Lu H."/>
        </authorList>
    </citation>
    <scope>NUCLEOTIDE SEQUENCE</scope>
    <source>
        <strain evidence="4">LX22W</strain>
    </source>
</reference>
<feature type="coiled-coil region" evidence="1">
    <location>
        <begin position="57"/>
        <end position="95"/>
    </location>
</feature>
<evidence type="ECO:0000256" key="3">
    <source>
        <dbReference type="SAM" id="SignalP"/>
    </source>
</evidence>
<evidence type="ECO:0000256" key="2">
    <source>
        <dbReference type="SAM" id="MobiDB-lite"/>
    </source>
</evidence>
<gene>
    <name evidence="4" type="ORF">H8K36_15400</name>
</gene>
<evidence type="ECO:0008006" key="6">
    <source>
        <dbReference type="Google" id="ProtNLM"/>
    </source>
</evidence>
<feature type="chain" id="PRO_5037965329" description="Lipoprotein" evidence="3">
    <location>
        <begin position="22"/>
        <end position="96"/>
    </location>
</feature>
<feature type="region of interest" description="Disordered" evidence="2">
    <location>
        <begin position="24"/>
        <end position="52"/>
    </location>
</feature>
<dbReference type="Proteomes" id="UP000627446">
    <property type="component" value="Unassembled WGS sequence"/>
</dbReference>
<keyword evidence="3" id="KW-0732">Signal</keyword>
<feature type="compositionally biased region" description="Basic and acidic residues" evidence="2">
    <location>
        <begin position="24"/>
        <end position="33"/>
    </location>
</feature>
<evidence type="ECO:0000313" key="4">
    <source>
        <dbReference type="EMBL" id="MBC3882775.1"/>
    </source>
</evidence>
<proteinExistence type="predicted"/>
<feature type="signal peptide" evidence="3">
    <location>
        <begin position="1"/>
        <end position="21"/>
    </location>
</feature>
<dbReference type="RefSeq" id="WP_186917389.1">
    <property type="nucleotide sequence ID" value="NZ_JACOFZ010000007.1"/>
</dbReference>
<organism evidence="4 5">
    <name type="scientific">Undibacterium nitidum</name>
    <dbReference type="NCBI Taxonomy" id="2762298"/>
    <lineage>
        <taxon>Bacteria</taxon>
        <taxon>Pseudomonadati</taxon>
        <taxon>Pseudomonadota</taxon>
        <taxon>Betaproteobacteria</taxon>
        <taxon>Burkholderiales</taxon>
        <taxon>Oxalobacteraceae</taxon>
        <taxon>Undibacterium</taxon>
    </lineage>
</organism>
<dbReference type="EMBL" id="JACOFZ010000007">
    <property type="protein sequence ID" value="MBC3882775.1"/>
    <property type="molecule type" value="Genomic_DNA"/>
</dbReference>